<keyword evidence="2" id="KW-0813">Transport</keyword>
<dbReference type="GO" id="GO:0016887">
    <property type="term" value="F:ATP hydrolysis activity"/>
    <property type="evidence" value="ECO:0007669"/>
    <property type="project" value="InterPro"/>
</dbReference>
<evidence type="ECO:0000256" key="4">
    <source>
        <dbReference type="ARBA" id="ARBA00022741"/>
    </source>
</evidence>
<sequence length="1287" mass="141736">MTSPAPATSSADAFTHYLQYLQQRQQAGTPVEVRLDHFCFRATVHPSSPDPPRYILRDITGTLKPGTMTLVLGPPQCGKTALLKSIAGVFHFKGEGATSPHTSGTITYNGRGPHEIHVEDCVTFVGQTDEHIPTLTVRETLEFAHACRGPSESDAWRTSAPAILDAIGLASCANTRVGNEMIRGISGGQRRRVSLGEMLTGRSSILLLDEFTTGLDTTVALDLTKKLRDMCSMLNYTLVCTLLQPPPEVFALFDNVVLLHDGHVAYSGTRAHAVDYFGSIGFFCPPRVDVAEFIQQVTTDLGPTYRQHDAPSSTNEIPTTPEAFYKTFEAAAFPHKLSDVPVNAGASAAPMPHKFRKTIGAQFALVFARQIKLVGRDKRFNKVRVGQNSVFGLIIGSLFWQMGTTPAATISKAGLFFLTILFTSVITISNIAYTIEVRNIYIKQSYFQFYPAVVYALSESILEFVATLVQVFLFTSTSYWMCGFSNADGGTHYGLYYTIVFLNSVSICQLFKCCGAVASTKTTGLIAAASLIFIELVFSGYAVHESVFPIGLKWLYWLNPASWAYRALFQNEFASPLAAYDAPHPFLRFRMGNYYMALMGVSQDLSYRANAVLYLVSFYIAMIAATALAYHVLKHEPHRASSSLRPPKAKFALMAPRERRASVQLVATEHPVDFTPTTLSFRHLHYHVPVTSTSQGKNKYTTVELLHDIHGHFRPHTLTALMGSSGAGKSTLLDVLAGRKNSGKVTGELFLNGQTMTSADQRRFGYVEQSDLHCMKTTVGEAFEFSARLRLPESAQRNAKTIIQSTVALLELKPERDKMLSLLSGEQMKRVTIGVELVANPSVLFLYVGYFKDEPTSGLAVHAANVVMEAVKRIALAGRTVICTIHQPSLALFELFDDLILLQTGGRQVYCGPLGAESSDLLEYFESVSRLIRKCDETENPATYMLEVMPKHPDIDFAAVYTASTLCQRNLKAIDAMAQQGVGTPVVIKSSEGVHGGFATSFVTQFRLVLSRMVKKYWRTTEYSFGRVGVALFVSLVLGFLFSSNGLGYTGDVDSQMGLVFIAPLFMGVISVITGLPVVDSERMVYFREHASGMYAPLPYSLAVGLVELPYVVVNSTVFVVVFYNMVGLYATADAFAWFFVLFFFYTLYATYLGQFLVIALPDLRTATVVSGALNSIFSIFSGFFIHRDDIPAAWKLLYWISPLHYMMEGVMVTQFFQNNHNVTLGSASTGALSPTPVTVAAHVEGQFGGTISYANRYNDLAALLVWIAILRVANGLSLRYISHVHR</sequence>
<protein>
    <submittedName>
        <fullName evidence="11">Aste57867_237 protein</fullName>
    </submittedName>
</protein>
<dbReference type="Pfam" id="PF01061">
    <property type="entry name" value="ABC2_membrane"/>
    <property type="match status" value="2"/>
</dbReference>
<evidence type="ECO:0000256" key="3">
    <source>
        <dbReference type="ARBA" id="ARBA00022692"/>
    </source>
</evidence>
<feature type="transmembrane region" description="Helical" evidence="8">
    <location>
        <begin position="1136"/>
        <end position="1160"/>
    </location>
</feature>
<dbReference type="Gene3D" id="3.40.50.300">
    <property type="entry name" value="P-loop containing nucleotide triphosphate hydrolases"/>
    <property type="match status" value="2"/>
</dbReference>
<keyword evidence="5" id="KW-0067">ATP-binding</keyword>
<dbReference type="GO" id="GO:0140359">
    <property type="term" value="F:ABC-type transporter activity"/>
    <property type="evidence" value="ECO:0007669"/>
    <property type="project" value="InterPro"/>
</dbReference>
<feature type="transmembrane region" description="Helical" evidence="8">
    <location>
        <begin position="1056"/>
        <end position="1079"/>
    </location>
</feature>
<name>A0A485K556_9STRA</name>
<dbReference type="PANTHER" id="PTHR19241">
    <property type="entry name" value="ATP-BINDING CASSETTE TRANSPORTER"/>
    <property type="match status" value="1"/>
</dbReference>
<dbReference type="OrthoDB" id="66620at2759"/>
<dbReference type="Pfam" id="PF00005">
    <property type="entry name" value="ABC_tran"/>
    <property type="match status" value="2"/>
</dbReference>
<feature type="transmembrane region" description="Helical" evidence="8">
    <location>
        <begin position="385"/>
        <end position="403"/>
    </location>
</feature>
<dbReference type="SMART" id="SM00382">
    <property type="entry name" value="AAA"/>
    <property type="match status" value="2"/>
</dbReference>
<keyword evidence="4" id="KW-0547">Nucleotide-binding</keyword>
<dbReference type="InterPro" id="IPR003439">
    <property type="entry name" value="ABC_transporter-like_ATP-bd"/>
</dbReference>
<evidence type="ECO:0000256" key="1">
    <source>
        <dbReference type="ARBA" id="ARBA00004141"/>
    </source>
</evidence>
<reference evidence="10" key="2">
    <citation type="submission" date="2019-06" db="EMBL/GenBank/DDBJ databases">
        <title>Genomics analysis of Aphanomyces spp. identifies a new class of oomycete effector associated with host adaptation.</title>
        <authorList>
            <person name="Gaulin E."/>
        </authorList>
    </citation>
    <scope>NUCLEOTIDE SEQUENCE</scope>
    <source>
        <strain evidence="10">CBS 578.67</strain>
    </source>
</reference>
<dbReference type="InterPro" id="IPR017871">
    <property type="entry name" value="ABC_transporter-like_CS"/>
</dbReference>
<proteinExistence type="predicted"/>
<feature type="transmembrane region" description="Helical" evidence="8">
    <location>
        <begin position="415"/>
        <end position="435"/>
    </location>
</feature>
<dbReference type="InterPro" id="IPR027417">
    <property type="entry name" value="P-loop_NTPase"/>
</dbReference>
<feature type="transmembrane region" description="Helical" evidence="8">
    <location>
        <begin position="611"/>
        <end position="633"/>
    </location>
</feature>
<dbReference type="Pfam" id="PF19055">
    <property type="entry name" value="ABC2_membrane_7"/>
    <property type="match status" value="1"/>
</dbReference>
<feature type="transmembrane region" description="Helical" evidence="8">
    <location>
        <begin position="523"/>
        <end position="543"/>
    </location>
</feature>
<dbReference type="InterPro" id="IPR013525">
    <property type="entry name" value="ABC2_TM"/>
</dbReference>
<dbReference type="GO" id="GO:0005524">
    <property type="term" value="F:ATP binding"/>
    <property type="evidence" value="ECO:0007669"/>
    <property type="project" value="UniProtKB-KW"/>
</dbReference>
<keyword evidence="12" id="KW-1185">Reference proteome</keyword>
<dbReference type="Proteomes" id="UP000332933">
    <property type="component" value="Unassembled WGS sequence"/>
</dbReference>
<dbReference type="InterPro" id="IPR043926">
    <property type="entry name" value="ABCG_dom"/>
</dbReference>
<keyword evidence="6 8" id="KW-1133">Transmembrane helix</keyword>
<dbReference type="EMBL" id="CAADRA010000010">
    <property type="protein sequence ID" value="VFT77463.1"/>
    <property type="molecule type" value="Genomic_DNA"/>
</dbReference>
<dbReference type="EMBL" id="VJMH01000010">
    <property type="protein sequence ID" value="KAF0720518.1"/>
    <property type="molecule type" value="Genomic_DNA"/>
</dbReference>
<feature type="transmembrane region" description="Helical" evidence="8">
    <location>
        <begin position="1100"/>
        <end position="1124"/>
    </location>
</feature>
<comment type="subcellular location">
    <subcellularLocation>
        <location evidence="1">Membrane</location>
        <topology evidence="1">Multi-pass membrane protein</topology>
    </subcellularLocation>
</comment>
<evidence type="ECO:0000256" key="7">
    <source>
        <dbReference type="ARBA" id="ARBA00023136"/>
    </source>
</evidence>
<organism evidence="11 12">
    <name type="scientific">Aphanomyces stellatus</name>
    <dbReference type="NCBI Taxonomy" id="120398"/>
    <lineage>
        <taxon>Eukaryota</taxon>
        <taxon>Sar</taxon>
        <taxon>Stramenopiles</taxon>
        <taxon>Oomycota</taxon>
        <taxon>Saprolegniomycetes</taxon>
        <taxon>Saprolegniales</taxon>
        <taxon>Verrucalvaceae</taxon>
        <taxon>Aphanomyces</taxon>
    </lineage>
</organism>
<feature type="transmembrane region" description="Helical" evidence="8">
    <location>
        <begin position="1261"/>
        <end position="1282"/>
    </location>
</feature>
<evidence type="ECO:0000256" key="5">
    <source>
        <dbReference type="ARBA" id="ARBA00022840"/>
    </source>
</evidence>
<evidence type="ECO:0000313" key="12">
    <source>
        <dbReference type="Proteomes" id="UP000332933"/>
    </source>
</evidence>
<gene>
    <name evidence="11" type="primary">Aste57867_237</name>
    <name evidence="10" type="ORF">As57867_000237</name>
    <name evidence="11" type="ORF">ASTE57867_237</name>
</gene>
<dbReference type="SUPFAM" id="SSF52540">
    <property type="entry name" value="P-loop containing nucleoside triphosphate hydrolases"/>
    <property type="match status" value="2"/>
</dbReference>
<feature type="domain" description="ABC transporter" evidence="9">
    <location>
        <begin position="679"/>
        <end position="929"/>
    </location>
</feature>
<feature type="transmembrane region" description="Helical" evidence="8">
    <location>
        <begin position="447"/>
        <end position="473"/>
    </location>
</feature>
<evidence type="ECO:0000256" key="6">
    <source>
        <dbReference type="ARBA" id="ARBA00022989"/>
    </source>
</evidence>
<evidence type="ECO:0000313" key="10">
    <source>
        <dbReference type="EMBL" id="KAF0720518.1"/>
    </source>
</evidence>
<dbReference type="GO" id="GO:0016020">
    <property type="term" value="C:membrane"/>
    <property type="evidence" value="ECO:0007669"/>
    <property type="project" value="UniProtKB-SubCell"/>
</dbReference>
<keyword evidence="3 8" id="KW-0812">Transmembrane</keyword>
<dbReference type="PROSITE" id="PS00211">
    <property type="entry name" value="ABC_TRANSPORTER_1"/>
    <property type="match status" value="1"/>
</dbReference>
<reference evidence="11 12" key="1">
    <citation type="submission" date="2019-03" db="EMBL/GenBank/DDBJ databases">
        <authorList>
            <person name="Gaulin E."/>
            <person name="Dumas B."/>
        </authorList>
    </citation>
    <scope>NUCLEOTIDE SEQUENCE [LARGE SCALE GENOMIC DNA]</scope>
    <source>
        <strain evidence="11">CBS 568.67</strain>
    </source>
</reference>
<dbReference type="PROSITE" id="PS50893">
    <property type="entry name" value="ABC_TRANSPORTER_2"/>
    <property type="match status" value="2"/>
</dbReference>
<feature type="transmembrane region" description="Helical" evidence="8">
    <location>
        <begin position="493"/>
        <end position="511"/>
    </location>
</feature>
<accession>A0A485K556</accession>
<feature type="domain" description="ABC transporter" evidence="9">
    <location>
        <begin position="33"/>
        <end position="286"/>
    </location>
</feature>
<dbReference type="InterPro" id="IPR003593">
    <property type="entry name" value="AAA+_ATPase"/>
</dbReference>
<keyword evidence="7 8" id="KW-0472">Membrane</keyword>
<feature type="transmembrane region" description="Helical" evidence="8">
    <location>
        <begin position="1167"/>
        <end position="1186"/>
    </location>
</feature>
<evidence type="ECO:0000256" key="8">
    <source>
        <dbReference type="SAM" id="Phobius"/>
    </source>
</evidence>
<evidence type="ECO:0000256" key="2">
    <source>
        <dbReference type="ARBA" id="ARBA00022448"/>
    </source>
</evidence>
<feature type="transmembrane region" description="Helical" evidence="8">
    <location>
        <begin position="1025"/>
        <end position="1044"/>
    </location>
</feature>
<evidence type="ECO:0000313" key="11">
    <source>
        <dbReference type="EMBL" id="VFT77463.1"/>
    </source>
</evidence>
<evidence type="ECO:0000259" key="9">
    <source>
        <dbReference type="PROSITE" id="PS50893"/>
    </source>
</evidence>